<dbReference type="CDD" id="cd02440">
    <property type="entry name" value="AdoMet_MTases"/>
    <property type="match status" value="1"/>
</dbReference>
<feature type="binding site" evidence="14">
    <location>
        <begin position="250"/>
        <end position="256"/>
    </location>
    <ligand>
        <name>S-adenosyl-L-methionine</name>
        <dbReference type="ChEBI" id="CHEBI:59789"/>
    </ligand>
</feature>
<keyword evidence="7 14" id="KW-0489">Methyltransferase</keyword>
<dbReference type="PRINTS" id="PR02008">
    <property type="entry name" value="RCMTFAMILY"/>
</dbReference>
<feature type="domain" description="SAM-dependent MTase RsmB/NOP-type" evidence="15">
    <location>
        <begin position="162"/>
        <end position="423"/>
    </location>
</feature>
<dbReference type="Pfam" id="PF22458">
    <property type="entry name" value="RsmF-B_ferredox"/>
    <property type="match status" value="1"/>
</dbReference>
<dbReference type="eggNOG" id="COG0781">
    <property type="taxonomic scope" value="Bacteria"/>
</dbReference>
<keyword evidence="10 14" id="KW-0694">RNA-binding</keyword>
<accession>S6ADW2</accession>
<dbReference type="SUPFAM" id="SSF53335">
    <property type="entry name" value="S-adenosyl-L-methionine-dependent methyltransferases"/>
    <property type="match status" value="1"/>
</dbReference>
<dbReference type="HOGENOM" id="CLU_005316_0_4_4"/>
<feature type="binding site" evidence="14">
    <location>
        <position position="272"/>
    </location>
    <ligand>
        <name>S-adenosyl-L-methionine</name>
        <dbReference type="ChEBI" id="CHEBI:59789"/>
    </ligand>
</feature>
<dbReference type="Gene3D" id="3.40.50.150">
    <property type="entry name" value="Vaccinia Virus protein VP39"/>
    <property type="match status" value="1"/>
</dbReference>
<evidence type="ECO:0000313" key="16">
    <source>
        <dbReference type="EMBL" id="BAN33861.1"/>
    </source>
</evidence>
<evidence type="ECO:0000256" key="12">
    <source>
        <dbReference type="ARBA" id="ARBA00031088"/>
    </source>
</evidence>
<evidence type="ECO:0000256" key="7">
    <source>
        <dbReference type="ARBA" id="ARBA00022603"/>
    </source>
</evidence>
<gene>
    <name evidence="16" type="ORF">SCD_n00011</name>
</gene>
<dbReference type="Gene3D" id="1.10.287.730">
    <property type="entry name" value="Helix hairpin bin"/>
    <property type="match status" value="1"/>
</dbReference>
<dbReference type="Proteomes" id="UP000015559">
    <property type="component" value="Chromosome"/>
</dbReference>
<dbReference type="InterPro" id="IPR049560">
    <property type="entry name" value="MeTrfase_RsmB-F_NOP2_cat"/>
</dbReference>
<dbReference type="PROSITE" id="PS01153">
    <property type="entry name" value="NOL1_NOP2_SUN"/>
    <property type="match status" value="1"/>
</dbReference>
<dbReference type="InterPro" id="IPR006027">
    <property type="entry name" value="NusB_RsmB_TIM44"/>
</dbReference>
<evidence type="ECO:0000256" key="1">
    <source>
        <dbReference type="ARBA" id="ARBA00002724"/>
    </source>
</evidence>
<dbReference type="FunFam" id="3.40.50.150:FF:000022">
    <property type="entry name" value="Ribosomal RNA small subunit methyltransferase B"/>
    <property type="match status" value="1"/>
</dbReference>
<evidence type="ECO:0000256" key="6">
    <source>
        <dbReference type="ARBA" id="ARBA00022552"/>
    </source>
</evidence>
<evidence type="ECO:0000256" key="14">
    <source>
        <dbReference type="PROSITE-ProRule" id="PRU01023"/>
    </source>
</evidence>
<dbReference type="NCBIfam" id="NF008149">
    <property type="entry name" value="PRK10901.1"/>
    <property type="match status" value="1"/>
</dbReference>
<dbReference type="Gene3D" id="3.30.70.1170">
    <property type="entry name" value="Sun protein, domain 3"/>
    <property type="match status" value="1"/>
</dbReference>
<comment type="subcellular location">
    <subcellularLocation>
        <location evidence="2">Cytoplasm</location>
    </subcellularLocation>
</comment>
<dbReference type="eggNOG" id="COG0144">
    <property type="taxonomic scope" value="Bacteria"/>
</dbReference>
<proteinExistence type="inferred from homology"/>
<dbReference type="EC" id="2.1.1.176" evidence="4"/>
<dbReference type="PANTHER" id="PTHR22807">
    <property type="entry name" value="NOP2 YEAST -RELATED NOL1/NOP2/FMU SUN DOMAIN-CONTAINING"/>
    <property type="match status" value="1"/>
</dbReference>
<keyword evidence="17" id="KW-1185">Reference proteome</keyword>
<dbReference type="STRING" id="1163617.SCD_n00011"/>
<dbReference type="SUPFAM" id="SSF48013">
    <property type="entry name" value="NusB-like"/>
    <property type="match status" value="1"/>
</dbReference>
<evidence type="ECO:0000256" key="4">
    <source>
        <dbReference type="ARBA" id="ARBA00012140"/>
    </source>
</evidence>
<keyword evidence="5" id="KW-0963">Cytoplasm</keyword>
<dbReference type="Pfam" id="PF01189">
    <property type="entry name" value="Methyltr_RsmB-F"/>
    <property type="match status" value="1"/>
</dbReference>
<comment type="catalytic activity">
    <reaction evidence="13">
        <text>cytidine(967) in 16S rRNA + S-adenosyl-L-methionine = 5-methylcytidine(967) in 16S rRNA + S-adenosyl-L-homocysteine + H(+)</text>
        <dbReference type="Rhea" id="RHEA:42748"/>
        <dbReference type="Rhea" id="RHEA-COMP:10219"/>
        <dbReference type="Rhea" id="RHEA-COMP:10220"/>
        <dbReference type="ChEBI" id="CHEBI:15378"/>
        <dbReference type="ChEBI" id="CHEBI:57856"/>
        <dbReference type="ChEBI" id="CHEBI:59789"/>
        <dbReference type="ChEBI" id="CHEBI:74483"/>
        <dbReference type="ChEBI" id="CHEBI:82748"/>
        <dbReference type="EC" id="2.1.1.176"/>
    </reaction>
</comment>
<evidence type="ECO:0000256" key="2">
    <source>
        <dbReference type="ARBA" id="ARBA00004496"/>
    </source>
</evidence>
<dbReference type="Pfam" id="PF01029">
    <property type="entry name" value="NusB"/>
    <property type="match status" value="1"/>
</dbReference>
<name>S6ADW2_SULDS</name>
<dbReference type="EMBL" id="AP013066">
    <property type="protein sequence ID" value="BAN33861.1"/>
    <property type="molecule type" value="Genomic_DNA"/>
</dbReference>
<dbReference type="PROSITE" id="PS51686">
    <property type="entry name" value="SAM_MT_RSMB_NOP"/>
    <property type="match status" value="1"/>
</dbReference>
<feature type="binding site" evidence="14">
    <location>
        <position position="317"/>
    </location>
    <ligand>
        <name>S-adenosyl-L-methionine</name>
        <dbReference type="ChEBI" id="CHEBI:59789"/>
    </ligand>
</feature>
<dbReference type="GO" id="GO:0003723">
    <property type="term" value="F:RNA binding"/>
    <property type="evidence" value="ECO:0007669"/>
    <property type="project" value="UniProtKB-UniRule"/>
</dbReference>
<dbReference type="PANTHER" id="PTHR22807:SF61">
    <property type="entry name" value="NOL1_NOP2_SUN FAMILY PROTEIN _ ANTITERMINATION NUSB DOMAIN-CONTAINING PROTEIN"/>
    <property type="match status" value="1"/>
</dbReference>
<evidence type="ECO:0000256" key="11">
    <source>
        <dbReference type="ARBA" id="ARBA00030399"/>
    </source>
</evidence>
<dbReference type="AlphaFoldDB" id="S6ADW2"/>
<evidence type="ECO:0000256" key="8">
    <source>
        <dbReference type="ARBA" id="ARBA00022679"/>
    </source>
</evidence>
<dbReference type="Gene3D" id="1.10.940.10">
    <property type="entry name" value="NusB-like"/>
    <property type="match status" value="1"/>
</dbReference>
<evidence type="ECO:0000256" key="5">
    <source>
        <dbReference type="ARBA" id="ARBA00022490"/>
    </source>
</evidence>
<evidence type="ECO:0000256" key="10">
    <source>
        <dbReference type="ARBA" id="ARBA00022884"/>
    </source>
</evidence>
<dbReference type="GO" id="GO:0008649">
    <property type="term" value="F:rRNA methyltransferase activity"/>
    <property type="evidence" value="ECO:0007669"/>
    <property type="project" value="InterPro"/>
</dbReference>
<evidence type="ECO:0000256" key="13">
    <source>
        <dbReference type="ARBA" id="ARBA00047283"/>
    </source>
</evidence>
<dbReference type="InterPro" id="IPR035926">
    <property type="entry name" value="NusB-like_sf"/>
</dbReference>
<comment type="similarity">
    <text evidence="3 14">Belongs to the class I-like SAM-binding methyltransferase superfamily. RsmB/NOP family.</text>
</comment>
<dbReference type="InterPro" id="IPR023267">
    <property type="entry name" value="RCMT"/>
</dbReference>
<keyword evidence="9 14" id="KW-0949">S-adenosyl-L-methionine</keyword>
<dbReference type="InterPro" id="IPR029063">
    <property type="entry name" value="SAM-dependent_MTases_sf"/>
</dbReference>
<dbReference type="KEGG" id="sdr:SCD_n00011"/>
<evidence type="ECO:0000256" key="3">
    <source>
        <dbReference type="ARBA" id="ARBA00007494"/>
    </source>
</evidence>
<comment type="function">
    <text evidence="1">Specifically methylates the cytosine at position 967 (m5C967) of 16S rRNA.</text>
</comment>
<dbReference type="NCBIfam" id="TIGR00563">
    <property type="entry name" value="rsmB"/>
    <property type="match status" value="1"/>
</dbReference>
<comment type="caution">
    <text evidence="14">Lacks conserved residue(s) required for the propagation of feature annotation.</text>
</comment>
<organism evidence="16 17">
    <name type="scientific">Sulfuricella denitrificans (strain DSM 22764 / NBRC 105220 / skB26)</name>
    <dbReference type="NCBI Taxonomy" id="1163617"/>
    <lineage>
        <taxon>Bacteria</taxon>
        <taxon>Pseudomonadati</taxon>
        <taxon>Pseudomonadota</taxon>
        <taxon>Betaproteobacteria</taxon>
        <taxon>Nitrosomonadales</taxon>
        <taxon>Sulfuricellaceae</taxon>
        <taxon>Sulfuricella</taxon>
    </lineage>
</organism>
<dbReference type="InterPro" id="IPR004573">
    <property type="entry name" value="rRNA_ssu_MeTfrase_B"/>
</dbReference>
<dbReference type="InterPro" id="IPR018314">
    <property type="entry name" value="RsmB/NOL1/NOP2-like_CS"/>
</dbReference>
<dbReference type="InterPro" id="IPR054728">
    <property type="entry name" value="RsmB-like_ferredoxin"/>
</dbReference>
<evidence type="ECO:0000313" key="17">
    <source>
        <dbReference type="Proteomes" id="UP000015559"/>
    </source>
</evidence>
<evidence type="ECO:0000256" key="9">
    <source>
        <dbReference type="ARBA" id="ARBA00022691"/>
    </source>
</evidence>
<reference evidence="16 17" key="1">
    <citation type="journal article" date="2012" name="Appl. Environ. Microbiol.">
        <title>Draft genome sequence of a psychrotolerant sulfur-oxidizing bacterium, Sulfuricella denitrificans skB26, and proteomic insights into cold adaptation.</title>
        <authorList>
            <person name="Watanabe T."/>
            <person name="Kojima H."/>
            <person name="Fukui M."/>
        </authorList>
    </citation>
    <scope>NUCLEOTIDE SEQUENCE [LARGE SCALE GENOMIC DNA]</scope>
    <source>
        <strain evidence="17">skB26</strain>
    </source>
</reference>
<protein>
    <recommendedName>
        <fullName evidence="4">16S rRNA (cytosine(967)-C(5))-methyltransferase</fullName>
        <ecNumber evidence="4">2.1.1.176</ecNumber>
    </recommendedName>
    <alternativeName>
        <fullName evidence="11">16S rRNA m5C967 methyltransferase</fullName>
    </alternativeName>
    <alternativeName>
        <fullName evidence="12">rRNA (cytosine-C(5)-)-methyltransferase RsmB</fullName>
    </alternativeName>
</protein>
<evidence type="ECO:0000259" key="15">
    <source>
        <dbReference type="PROSITE" id="PS51686"/>
    </source>
</evidence>
<dbReference type="GO" id="GO:0005737">
    <property type="term" value="C:cytoplasm"/>
    <property type="evidence" value="ECO:0007669"/>
    <property type="project" value="UniProtKB-SubCell"/>
</dbReference>
<dbReference type="RefSeq" id="WP_009207194.1">
    <property type="nucleotide sequence ID" value="NC_022357.1"/>
</dbReference>
<dbReference type="InterPro" id="IPR001678">
    <property type="entry name" value="MeTrfase_RsmB-F_NOP2_dom"/>
</dbReference>
<keyword evidence="8 14" id="KW-0808">Transferase</keyword>
<dbReference type="OrthoDB" id="9810297at2"/>
<keyword evidence="6" id="KW-0698">rRNA processing</keyword>
<dbReference type="GO" id="GO:0006355">
    <property type="term" value="P:regulation of DNA-templated transcription"/>
    <property type="evidence" value="ECO:0007669"/>
    <property type="project" value="InterPro"/>
</dbReference>
<sequence length="423" mass="47182">MIESQRLASTAVSQVLAGRNLNQVLQSLLPRHSLLTPQQRAAAQDMSYGTLRFYGQLRSILDLLLQKPIQDAAVRSLLLVALYQLQYSRSAEHAVVDHAVRAAETLKKPWAKGLVNAVLRNFLRQRISLLEQAAASEEGRYSHPQWWIEKLRRQYPDDWATQLEINNQHPPMTLRVNARVTSTEIYLDLLHQQGIEGQQVGENAILLDQPVSVDKLPGFGEGVSSVQDAGAQFAARLLDVADGMRVLDACAAPGGKAAHLLELARIELTALDSDPERLKKIEQTLQRLKLEAHCLTGNAARPDEWWDGKPFQRILADVPCSASGVVRRHPDIKWLRREVDITAFAAQQAEILDALWRVLGSGGKLLYATCSVFAEENQQQIAQFLVRHEDAQCLPLSLPAMKDGQLTPNLQHDGFFYALLLKA</sequence>
<feature type="active site" description="Nucleophile" evidence="14">
    <location>
        <position position="370"/>
    </location>
</feature>